<dbReference type="EMBL" id="KL142400">
    <property type="protein sequence ID" value="KDR69909.1"/>
    <property type="molecule type" value="Genomic_DNA"/>
</dbReference>
<dbReference type="PROSITE" id="PS51088">
    <property type="entry name" value="TEA_2"/>
    <property type="match status" value="1"/>
</dbReference>
<proteinExistence type="inferred from homology"/>
<feature type="domain" description="TEA" evidence="4">
    <location>
        <begin position="49"/>
        <end position="123"/>
    </location>
</feature>
<feature type="region of interest" description="Disordered" evidence="3">
    <location>
        <begin position="146"/>
        <end position="169"/>
    </location>
</feature>
<dbReference type="SMART" id="SM00426">
    <property type="entry name" value="TEA"/>
    <property type="match status" value="1"/>
</dbReference>
<evidence type="ECO:0000256" key="2">
    <source>
        <dbReference type="PROSITE-ProRule" id="PRU00505"/>
    </source>
</evidence>
<dbReference type="Gene3D" id="6.10.20.40">
    <property type="entry name" value="TEA/ATTS domain"/>
    <property type="match status" value="1"/>
</dbReference>
<comment type="similarity">
    <text evidence="1">Belongs to the TEC1 family.</text>
</comment>
<dbReference type="InterPro" id="IPR000818">
    <property type="entry name" value="TEA/ATTS_dom"/>
</dbReference>
<dbReference type="AlphaFoldDB" id="A0A067SQF0"/>
<evidence type="ECO:0000256" key="1">
    <source>
        <dbReference type="ARBA" id="ARBA00008421"/>
    </source>
</evidence>
<gene>
    <name evidence="5" type="ORF">GALMADRAFT_104012</name>
</gene>
<organism evidence="5 6">
    <name type="scientific">Galerina marginata (strain CBS 339.88)</name>
    <dbReference type="NCBI Taxonomy" id="685588"/>
    <lineage>
        <taxon>Eukaryota</taxon>
        <taxon>Fungi</taxon>
        <taxon>Dikarya</taxon>
        <taxon>Basidiomycota</taxon>
        <taxon>Agaricomycotina</taxon>
        <taxon>Agaricomycetes</taxon>
        <taxon>Agaricomycetidae</taxon>
        <taxon>Agaricales</taxon>
        <taxon>Agaricineae</taxon>
        <taxon>Strophariaceae</taxon>
        <taxon>Galerina</taxon>
    </lineage>
</organism>
<evidence type="ECO:0000259" key="4">
    <source>
        <dbReference type="PROSITE" id="PS51088"/>
    </source>
</evidence>
<dbReference type="HOGENOM" id="CLU_036087_2_0_1"/>
<evidence type="ECO:0000256" key="3">
    <source>
        <dbReference type="SAM" id="MobiDB-lite"/>
    </source>
</evidence>
<evidence type="ECO:0000313" key="5">
    <source>
        <dbReference type="EMBL" id="KDR69909.1"/>
    </source>
</evidence>
<evidence type="ECO:0000313" key="6">
    <source>
        <dbReference type="Proteomes" id="UP000027222"/>
    </source>
</evidence>
<accession>A0A067SQF0</accession>
<keyword evidence="6" id="KW-1185">Reference proteome</keyword>
<name>A0A067SQF0_GALM3</name>
<dbReference type="InterPro" id="IPR038096">
    <property type="entry name" value="TEA/ATTS_sf"/>
</dbReference>
<dbReference type="OrthoDB" id="10006572at2759"/>
<dbReference type="GO" id="GO:0003700">
    <property type="term" value="F:DNA-binding transcription factor activity"/>
    <property type="evidence" value="ECO:0007669"/>
    <property type="project" value="InterPro"/>
</dbReference>
<dbReference type="STRING" id="685588.A0A067SQF0"/>
<sequence>MASSSVESSPSSPTRHSTIEAFKCAPLQNPRTQDVFQSIVKGRKSWKTLRGGEVVWPPELEAALIEGLENYQPDDSRETRLLGRFPMRNRFISDWIFEKTGKRRTAKQVGSRLQQLRDTCGGKRPYHHRRRRPFLKLVLNLLTPNRRPCRTPSLSPEFQHRDGHLTYGPPSLRYESESCSDSSVSSPTTPTEAHATLQNLLYRGVEPRAEEAPDTIVYIDLLPKDSPSSWSPSPSQVAEEHLWVERGYKVLRASQQPRHLQDIDPTITLLSHVPTSAQSYYTVYTDEGAIFSESTPLESVDPSTPTGNDPLLYKTSLVPGFWERISQSSDASQYVIVQRVIQDASSSSASSPTIFSAMYRFTYFASPSQAEHYNYSTPTMMTLEPSMQKSDFSFDSLLTMEAEGLTDMMSLQKTQNYFDLNPYMRSDWSTSSSSDSVYPSPVDCHRPMPFIASNDEHLVSHGSSYPGDVSNYVSFPIDATSNSMLNHLLHQALGS</sequence>
<reference evidence="6" key="1">
    <citation type="journal article" date="2014" name="Proc. Natl. Acad. Sci. U.S.A.">
        <title>Extensive sampling of basidiomycete genomes demonstrates inadequacy of the white-rot/brown-rot paradigm for wood decay fungi.</title>
        <authorList>
            <person name="Riley R."/>
            <person name="Salamov A.A."/>
            <person name="Brown D.W."/>
            <person name="Nagy L.G."/>
            <person name="Floudas D."/>
            <person name="Held B.W."/>
            <person name="Levasseur A."/>
            <person name="Lombard V."/>
            <person name="Morin E."/>
            <person name="Otillar R."/>
            <person name="Lindquist E.A."/>
            <person name="Sun H."/>
            <person name="LaButti K.M."/>
            <person name="Schmutz J."/>
            <person name="Jabbour D."/>
            <person name="Luo H."/>
            <person name="Baker S.E."/>
            <person name="Pisabarro A.G."/>
            <person name="Walton J.D."/>
            <person name="Blanchette R.A."/>
            <person name="Henrissat B."/>
            <person name="Martin F."/>
            <person name="Cullen D."/>
            <person name="Hibbett D.S."/>
            <person name="Grigoriev I.V."/>
        </authorList>
    </citation>
    <scope>NUCLEOTIDE SEQUENCE [LARGE SCALE GENOMIC DNA]</scope>
    <source>
        <strain evidence="6">CBS 339.88</strain>
    </source>
</reference>
<dbReference type="Pfam" id="PF01285">
    <property type="entry name" value="TEA"/>
    <property type="match status" value="1"/>
</dbReference>
<dbReference type="Proteomes" id="UP000027222">
    <property type="component" value="Unassembled WGS sequence"/>
</dbReference>
<feature type="DNA-binding region" description="TEA" evidence="2">
    <location>
        <begin position="49"/>
        <end position="123"/>
    </location>
</feature>
<protein>
    <recommendedName>
        <fullName evidence="4">TEA domain-containing protein</fullName>
    </recommendedName>
</protein>